<dbReference type="Pfam" id="PF01693">
    <property type="entry name" value="Cauli_VI"/>
    <property type="match status" value="1"/>
</dbReference>
<evidence type="ECO:0000313" key="4">
    <source>
        <dbReference type="Proteomes" id="UP001231189"/>
    </source>
</evidence>
<comment type="caution">
    <text evidence="3">The sequence shown here is derived from an EMBL/GenBank/DDBJ whole genome shotgun (WGS) entry which is preliminary data.</text>
</comment>
<organism evidence="3 4">
    <name type="scientific">Lolium multiflorum</name>
    <name type="common">Italian ryegrass</name>
    <name type="synonym">Lolium perenne subsp. multiflorum</name>
    <dbReference type="NCBI Taxonomy" id="4521"/>
    <lineage>
        <taxon>Eukaryota</taxon>
        <taxon>Viridiplantae</taxon>
        <taxon>Streptophyta</taxon>
        <taxon>Embryophyta</taxon>
        <taxon>Tracheophyta</taxon>
        <taxon>Spermatophyta</taxon>
        <taxon>Magnoliopsida</taxon>
        <taxon>Liliopsida</taxon>
        <taxon>Poales</taxon>
        <taxon>Poaceae</taxon>
        <taxon>BOP clade</taxon>
        <taxon>Pooideae</taxon>
        <taxon>Poodae</taxon>
        <taxon>Poeae</taxon>
        <taxon>Poeae Chloroplast Group 2 (Poeae type)</taxon>
        <taxon>Loliodinae</taxon>
        <taxon>Loliinae</taxon>
        <taxon>Lolium</taxon>
    </lineage>
</organism>
<keyword evidence="4" id="KW-1185">Reference proteome</keyword>
<dbReference type="Gene3D" id="3.40.970.10">
    <property type="entry name" value="Ribonuclease H1, N-terminal domain"/>
    <property type="match status" value="1"/>
</dbReference>
<evidence type="ECO:0000313" key="3">
    <source>
        <dbReference type="EMBL" id="KAK1606479.1"/>
    </source>
</evidence>
<sequence length="461" mass="51907">MHITKNVCEILLGTMLNMPKRTKDGSKERHDLMPESYFTGGQKGPMPVISLGANNLDNRPPNTHAQCTPNLVTPPAGNVGAREDSSAVGGTRSPSVTCMPGLSPSTRDELDALTEDVTPCTLLLNVDNELKAVARASVLLPTMRMFKYVMMDDSLTPDMRSVHEAILMKEGLLLQDRNPSYLVLTAKVPTGFGFVTTYPADLILEYCALILFHPYHSHVAYLDSETDKRKDYTDIRSTLDKTLNSFIAEVGIDKLRQEKKVKGFYVCNHITNFPCLKQSADNNGMESWFAILQMRAIVRSENDLLLPAGLQKRYVNMSDTTDANVTYYVVYHGRVPGVYEDWEDYRRQVHHFSGNSYKGYTTLEEAETRYANFRARQRREIWRTPLVVMMLANTASLVYYMQPSSPMMPNMQQQNMPLIQAPPSQSPVTPLTVNNTNIIRNLIPGEFSYTCVHALLGCRMP</sequence>
<dbReference type="AlphaFoldDB" id="A0AAD8QSK4"/>
<protein>
    <recommendedName>
        <fullName evidence="2">Ribonuclease H1 N-terminal domain-containing protein</fullName>
    </recommendedName>
</protein>
<reference evidence="3" key="1">
    <citation type="submission" date="2023-07" db="EMBL/GenBank/DDBJ databases">
        <title>A chromosome-level genome assembly of Lolium multiflorum.</title>
        <authorList>
            <person name="Chen Y."/>
            <person name="Copetti D."/>
            <person name="Kolliker R."/>
            <person name="Studer B."/>
        </authorList>
    </citation>
    <scope>NUCLEOTIDE SEQUENCE</scope>
    <source>
        <strain evidence="3">02402/16</strain>
        <tissue evidence="3">Leaf</tissue>
    </source>
</reference>
<dbReference type="Proteomes" id="UP001231189">
    <property type="component" value="Unassembled WGS sequence"/>
</dbReference>
<gene>
    <name evidence="3" type="ORF">QYE76_030152</name>
</gene>
<name>A0AAD8QSK4_LOLMU</name>
<dbReference type="SUPFAM" id="SSF55658">
    <property type="entry name" value="L9 N-domain-like"/>
    <property type="match status" value="1"/>
</dbReference>
<dbReference type="InterPro" id="IPR009027">
    <property type="entry name" value="Ribosomal_bL9/RNase_H1_N"/>
</dbReference>
<dbReference type="InterPro" id="IPR037056">
    <property type="entry name" value="RNase_H1_N_sf"/>
</dbReference>
<feature type="region of interest" description="Disordered" evidence="1">
    <location>
        <begin position="73"/>
        <end position="103"/>
    </location>
</feature>
<evidence type="ECO:0000256" key="1">
    <source>
        <dbReference type="SAM" id="MobiDB-lite"/>
    </source>
</evidence>
<dbReference type="InterPro" id="IPR011320">
    <property type="entry name" value="RNase_H1_N"/>
</dbReference>
<dbReference type="EMBL" id="JAUUTY010000007">
    <property type="protein sequence ID" value="KAK1606479.1"/>
    <property type="molecule type" value="Genomic_DNA"/>
</dbReference>
<proteinExistence type="predicted"/>
<evidence type="ECO:0000259" key="2">
    <source>
        <dbReference type="Pfam" id="PF01693"/>
    </source>
</evidence>
<accession>A0AAD8QSK4</accession>
<feature type="domain" description="Ribonuclease H1 N-terminal" evidence="2">
    <location>
        <begin position="327"/>
        <end position="367"/>
    </location>
</feature>